<feature type="domain" description="N-acetyltransferase" evidence="1">
    <location>
        <begin position="18"/>
        <end position="178"/>
    </location>
</feature>
<evidence type="ECO:0000259" key="1">
    <source>
        <dbReference type="PROSITE" id="PS51186"/>
    </source>
</evidence>
<dbReference type="Gene3D" id="3.40.630.30">
    <property type="match status" value="1"/>
</dbReference>
<reference evidence="2 3" key="1">
    <citation type="submission" date="2020-04" db="EMBL/GenBank/DDBJ databases">
        <title>Paenibacillus algicola sp. nov., a novel marine bacterium producing alginate lyase.</title>
        <authorList>
            <person name="Huang H."/>
        </authorList>
    </citation>
    <scope>NUCLEOTIDE SEQUENCE [LARGE SCALE GENOMIC DNA]</scope>
    <source>
        <strain evidence="2 3">L7-75</strain>
    </source>
</reference>
<dbReference type="InterPro" id="IPR000182">
    <property type="entry name" value="GNAT_dom"/>
</dbReference>
<gene>
    <name evidence="2" type="ORF">HII30_18130</name>
</gene>
<dbReference type="EMBL" id="JABBPN010000021">
    <property type="protein sequence ID" value="NMO97685.1"/>
    <property type="molecule type" value="Genomic_DNA"/>
</dbReference>
<dbReference type="SUPFAM" id="SSF55729">
    <property type="entry name" value="Acyl-CoA N-acyltransferases (Nat)"/>
    <property type="match status" value="1"/>
</dbReference>
<name>A0A848MAJ2_PAELE</name>
<keyword evidence="2" id="KW-0808">Transferase</keyword>
<sequence>MNVEDIFKELPTLNTERLRLRKLKLEDEQDLFSYCSNDAVARYTTWYKHQTIEDTRIYLDMVLNQYNSHKVAPWGIEDTLTGQIVGTAGFVAWDIKNSKAELGYALSQQYWNQGYMSEAIREIIKFGFEHMKLVRIEARCHPDNIGSSRVMEKNGLLFEGILRKHIFARGVHEDVKMHAIIKDDFNKVE</sequence>
<accession>A0A848MAJ2</accession>
<dbReference type="CDD" id="cd04301">
    <property type="entry name" value="NAT_SF"/>
    <property type="match status" value="1"/>
</dbReference>
<comment type="caution">
    <text evidence="2">The sequence shown here is derived from an EMBL/GenBank/DDBJ whole genome shotgun (WGS) entry which is preliminary data.</text>
</comment>
<dbReference type="Proteomes" id="UP000565468">
    <property type="component" value="Unassembled WGS sequence"/>
</dbReference>
<dbReference type="GO" id="GO:0005737">
    <property type="term" value="C:cytoplasm"/>
    <property type="evidence" value="ECO:0007669"/>
    <property type="project" value="TreeGrafter"/>
</dbReference>
<evidence type="ECO:0000313" key="3">
    <source>
        <dbReference type="Proteomes" id="UP000565468"/>
    </source>
</evidence>
<proteinExistence type="predicted"/>
<protein>
    <submittedName>
        <fullName evidence="2">GNAT family N-acetyltransferase</fullName>
    </submittedName>
</protein>
<dbReference type="AlphaFoldDB" id="A0A848MAJ2"/>
<dbReference type="InterPro" id="IPR051531">
    <property type="entry name" value="N-acetyltransferase"/>
</dbReference>
<dbReference type="PANTHER" id="PTHR43792:SF9">
    <property type="entry name" value="RIBOSOMAL-PROTEIN-ALANINE ACETYLTRANSFERASE"/>
    <property type="match status" value="1"/>
</dbReference>
<dbReference type="RefSeq" id="WP_169506460.1">
    <property type="nucleotide sequence ID" value="NZ_JABBPN010000021.1"/>
</dbReference>
<dbReference type="InterPro" id="IPR016181">
    <property type="entry name" value="Acyl_CoA_acyltransferase"/>
</dbReference>
<dbReference type="GO" id="GO:0008999">
    <property type="term" value="F:protein-N-terminal-alanine acetyltransferase activity"/>
    <property type="evidence" value="ECO:0007669"/>
    <property type="project" value="TreeGrafter"/>
</dbReference>
<organism evidence="2 3">
    <name type="scientific">Paenibacillus lemnae</name>
    <dbReference type="NCBI Taxonomy" id="1330551"/>
    <lineage>
        <taxon>Bacteria</taxon>
        <taxon>Bacillati</taxon>
        <taxon>Bacillota</taxon>
        <taxon>Bacilli</taxon>
        <taxon>Bacillales</taxon>
        <taxon>Paenibacillaceae</taxon>
        <taxon>Paenibacillus</taxon>
    </lineage>
</organism>
<dbReference type="PANTHER" id="PTHR43792">
    <property type="entry name" value="GNAT FAMILY, PUTATIVE (AFU_ORTHOLOGUE AFUA_3G00765)-RELATED-RELATED"/>
    <property type="match status" value="1"/>
</dbReference>
<evidence type="ECO:0000313" key="2">
    <source>
        <dbReference type="EMBL" id="NMO97685.1"/>
    </source>
</evidence>
<dbReference type="Pfam" id="PF13302">
    <property type="entry name" value="Acetyltransf_3"/>
    <property type="match status" value="1"/>
</dbReference>
<dbReference type="PROSITE" id="PS51186">
    <property type="entry name" value="GNAT"/>
    <property type="match status" value="1"/>
</dbReference>
<keyword evidence="3" id="KW-1185">Reference proteome</keyword>